<evidence type="ECO:0000259" key="1">
    <source>
        <dbReference type="Pfam" id="PF03184"/>
    </source>
</evidence>
<dbReference type="InterPro" id="IPR004875">
    <property type="entry name" value="DDE_SF_endonuclease_dom"/>
</dbReference>
<accession>A0A164M6S7</accession>
<sequence length="327" mass="37637">MEPHLFNKYISKTELFRCSDPFVYKFLRLEMKWTLRRTTRAAQKLPDNSAEQCEHTRLRIACHIRDYSTPAQLIVNMDQTQALYVHGSKVTYHDRGAKQVSVAGVEDKRAFTVCVAVSLSGTALPFQAIYQGHIETRVTPGINSPRYEEAIRLGLKFVASKTDTYWANFGTMKRWIMEILVPYYIGEMKKLGLTDQQCILIIDVWSVHRSKEFLTWMAENYSWITIYFVPGGCTGIFQPCDVGIQRPFKLSLARECHFDLVKETVSQLDAGKDAVNVRWDKKIETVRNRSVGWLVTAFKSINKPELIQKVRSKYIALSNIFLTFVGI</sequence>
<protein>
    <recommendedName>
        <fullName evidence="1">DDE-1 domain-containing protein</fullName>
    </recommendedName>
</protein>
<dbReference type="Pfam" id="PF03184">
    <property type="entry name" value="DDE_1"/>
    <property type="match status" value="1"/>
</dbReference>
<reference evidence="2 3" key="1">
    <citation type="journal article" date="2016" name="Mol. Biol. Evol.">
        <title>Comparative Genomics of Early-Diverging Mushroom-Forming Fungi Provides Insights into the Origins of Lignocellulose Decay Capabilities.</title>
        <authorList>
            <person name="Nagy L.G."/>
            <person name="Riley R."/>
            <person name="Tritt A."/>
            <person name="Adam C."/>
            <person name="Daum C."/>
            <person name="Floudas D."/>
            <person name="Sun H."/>
            <person name="Yadav J.S."/>
            <person name="Pangilinan J."/>
            <person name="Larsson K.H."/>
            <person name="Matsuura K."/>
            <person name="Barry K."/>
            <person name="Labutti K."/>
            <person name="Kuo R."/>
            <person name="Ohm R.A."/>
            <person name="Bhattacharya S.S."/>
            <person name="Shirouzu T."/>
            <person name="Yoshinaga Y."/>
            <person name="Martin F.M."/>
            <person name="Grigoriev I.V."/>
            <person name="Hibbett D.S."/>
        </authorList>
    </citation>
    <scope>NUCLEOTIDE SEQUENCE [LARGE SCALE GENOMIC DNA]</scope>
    <source>
        <strain evidence="2 3">HHB9708</strain>
    </source>
</reference>
<keyword evidence="3" id="KW-1185">Reference proteome</keyword>
<proteinExistence type="predicted"/>
<feature type="domain" description="DDE-1" evidence="1">
    <location>
        <begin position="163"/>
        <end position="260"/>
    </location>
</feature>
<dbReference type="GO" id="GO:0003676">
    <property type="term" value="F:nucleic acid binding"/>
    <property type="evidence" value="ECO:0007669"/>
    <property type="project" value="InterPro"/>
</dbReference>
<organism evidence="2 3">
    <name type="scientific">Sistotremastrum niveocremeum HHB9708</name>
    <dbReference type="NCBI Taxonomy" id="1314777"/>
    <lineage>
        <taxon>Eukaryota</taxon>
        <taxon>Fungi</taxon>
        <taxon>Dikarya</taxon>
        <taxon>Basidiomycota</taxon>
        <taxon>Agaricomycotina</taxon>
        <taxon>Agaricomycetes</taxon>
        <taxon>Sistotremastrales</taxon>
        <taxon>Sistotremastraceae</taxon>
        <taxon>Sertulicium</taxon>
        <taxon>Sertulicium niveocremeum</taxon>
    </lineage>
</organism>
<name>A0A164M6S7_9AGAM</name>
<dbReference type="OrthoDB" id="3341102at2759"/>
<dbReference type="EMBL" id="KV419506">
    <property type="protein sequence ID" value="KZS86417.1"/>
    <property type="molecule type" value="Genomic_DNA"/>
</dbReference>
<dbReference type="Proteomes" id="UP000076722">
    <property type="component" value="Unassembled WGS sequence"/>
</dbReference>
<evidence type="ECO:0000313" key="3">
    <source>
        <dbReference type="Proteomes" id="UP000076722"/>
    </source>
</evidence>
<dbReference type="STRING" id="1314777.A0A164M6S7"/>
<dbReference type="AlphaFoldDB" id="A0A164M6S7"/>
<gene>
    <name evidence="2" type="ORF">SISNIDRAFT_420935</name>
</gene>
<evidence type="ECO:0000313" key="2">
    <source>
        <dbReference type="EMBL" id="KZS86417.1"/>
    </source>
</evidence>